<evidence type="ECO:0000256" key="1">
    <source>
        <dbReference type="SAM" id="MobiDB-lite"/>
    </source>
</evidence>
<evidence type="ECO:0000313" key="2">
    <source>
        <dbReference type="EMBL" id="GFY84857.1"/>
    </source>
</evidence>
<feature type="compositionally biased region" description="Acidic residues" evidence="1">
    <location>
        <begin position="178"/>
        <end position="195"/>
    </location>
</feature>
<dbReference type="AlphaFoldDB" id="A0A7J0EGT9"/>
<comment type="caution">
    <text evidence="2">The sequence shown here is derived from an EMBL/GenBank/DDBJ whole genome shotgun (WGS) entry which is preliminary data.</text>
</comment>
<dbReference type="PANTHER" id="PTHR22876:SF5">
    <property type="entry name" value="CHROMOSOME 9 OPEN READING FRAME 85"/>
    <property type="match status" value="1"/>
</dbReference>
<accession>A0A7J0EGT9</accession>
<dbReference type="OrthoDB" id="250548at2759"/>
<feature type="region of interest" description="Disordered" evidence="1">
    <location>
        <begin position="148"/>
        <end position="205"/>
    </location>
</feature>
<protein>
    <submittedName>
        <fullName evidence="2">Uncharacterized protein</fullName>
    </submittedName>
</protein>
<dbReference type="InterPro" id="IPR019351">
    <property type="entry name" value="DUF2039"/>
</dbReference>
<keyword evidence="3" id="KW-1185">Reference proteome</keyword>
<gene>
    <name evidence="2" type="ORF">Acr_03g0016310</name>
</gene>
<sequence length="205" mass="23207">MSSRGPPKHQNKFAWKPNAGVKINETEVGGKFRPYSEVTGVCARCKDQIEWKRKYGKYKPLTEPAKCDVRSELFVKLITIFARVSFHFSVNSSQIGSCAKEHKVCAKCSCQVDRIIGRDCSEVEAEQKMLEEAINNARERDRRTLLRTMNKGKSHSSTPAKSPTNNGTKAGELFPSESIDEYAELSRDDEDDNDSHDERSWDVNT</sequence>
<feature type="compositionally biased region" description="Basic and acidic residues" evidence="1">
    <location>
        <begin position="196"/>
        <end position="205"/>
    </location>
</feature>
<organism evidence="2 3">
    <name type="scientific">Actinidia rufa</name>
    <dbReference type="NCBI Taxonomy" id="165716"/>
    <lineage>
        <taxon>Eukaryota</taxon>
        <taxon>Viridiplantae</taxon>
        <taxon>Streptophyta</taxon>
        <taxon>Embryophyta</taxon>
        <taxon>Tracheophyta</taxon>
        <taxon>Spermatophyta</taxon>
        <taxon>Magnoliopsida</taxon>
        <taxon>eudicotyledons</taxon>
        <taxon>Gunneridae</taxon>
        <taxon>Pentapetalae</taxon>
        <taxon>asterids</taxon>
        <taxon>Ericales</taxon>
        <taxon>Actinidiaceae</taxon>
        <taxon>Actinidia</taxon>
    </lineage>
</organism>
<dbReference type="EMBL" id="BJWL01000003">
    <property type="protein sequence ID" value="GFY84857.1"/>
    <property type="molecule type" value="Genomic_DNA"/>
</dbReference>
<dbReference type="PANTHER" id="PTHR22876">
    <property type="entry name" value="ZGC:101016"/>
    <property type="match status" value="1"/>
</dbReference>
<reference evidence="2 3" key="1">
    <citation type="submission" date="2019-07" db="EMBL/GenBank/DDBJ databases">
        <title>De Novo Assembly of kiwifruit Actinidia rufa.</title>
        <authorList>
            <person name="Sugita-Konishi S."/>
            <person name="Sato K."/>
            <person name="Mori E."/>
            <person name="Abe Y."/>
            <person name="Kisaki G."/>
            <person name="Hamano K."/>
            <person name="Suezawa K."/>
            <person name="Otani M."/>
            <person name="Fukuda T."/>
            <person name="Manabe T."/>
            <person name="Gomi K."/>
            <person name="Tabuchi M."/>
            <person name="Akimitsu K."/>
            <person name="Kataoka I."/>
        </authorList>
    </citation>
    <scope>NUCLEOTIDE SEQUENCE [LARGE SCALE GENOMIC DNA]</scope>
    <source>
        <strain evidence="3">cv. Fuchu</strain>
    </source>
</reference>
<feature type="compositionally biased region" description="Polar residues" evidence="1">
    <location>
        <begin position="155"/>
        <end position="168"/>
    </location>
</feature>
<dbReference type="Proteomes" id="UP000585474">
    <property type="component" value="Unassembled WGS sequence"/>
</dbReference>
<dbReference type="Pfam" id="PF10217">
    <property type="entry name" value="DUF2039"/>
    <property type="match status" value="1"/>
</dbReference>
<name>A0A7J0EGT9_9ERIC</name>
<proteinExistence type="predicted"/>
<evidence type="ECO:0000313" key="3">
    <source>
        <dbReference type="Proteomes" id="UP000585474"/>
    </source>
</evidence>